<gene>
    <name evidence="1" type="ORF">ISALK_13595</name>
</gene>
<sequence>MFDKVNIHIKNKTLCGAVMNRVLNSEVKKWLLKLPLPYIVEKKFIPTDYFRVLINPKLIEYVVQNIYKEFVDNPYSFVLEGDWDLYKGYLRGNTLENDRRVIYASMNQIFVEGIHFKECDQYYWMKERILERGHSYWCTSEDDLDKYFENLIKTYEGIKNEGYLSQEELAQKNPELIDKRRISKLDDEIKVYIDRTGNFLLGGGGTHRLLIADLCEIKEIPAIIAGVHKSWLDEVHRKHKSGAVSSIKKELNAKPSYHMS</sequence>
<protein>
    <submittedName>
        <fullName evidence="1">Uncharacterized protein</fullName>
    </submittedName>
</protein>
<dbReference type="EMBL" id="SUMG01000028">
    <property type="protein sequence ID" value="NBG89524.1"/>
    <property type="molecule type" value="Genomic_DNA"/>
</dbReference>
<accession>A0AA43XNE9</accession>
<keyword evidence="2" id="KW-1185">Reference proteome</keyword>
<dbReference type="RefSeq" id="WP_160723271.1">
    <property type="nucleotide sequence ID" value="NZ_SUMG01000028.1"/>
</dbReference>
<dbReference type="Proteomes" id="UP000449710">
    <property type="component" value="Unassembled WGS sequence"/>
</dbReference>
<comment type="caution">
    <text evidence="1">The sequence shown here is derived from an EMBL/GenBank/DDBJ whole genome shotgun (WGS) entry which is preliminary data.</text>
</comment>
<evidence type="ECO:0000313" key="1">
    <source>
        <dbReference type="EMBL" id="NBG89524.1"/>
    </source>
</evidence>
<evidence type="ECO:0000313" key="2">
    <source>
        <dbReference type="Proteomes" id="UP000449710"/>
    </source>
</evidence>
<proteinExistence type="predicted"/>
<name>A0AA43XNE9_9CLOT</name>
<organism evidence="1 2">
    <name type="scientific">Isachenkonia alkalipeptolytica</name>
    <dbReference type="NCBI Taxonomy" id="2565777"/>
    <lineage>
        <taxon>Bacteria</taxon>
        <taxon>Bacillati</taxon>
        <taxon>Bacillota</taxon>
        <taxon>Clostridia</taxon>
        <taxon>Eubacteriales</taxon>
        <taxon>Clostridiaceae</taxon>
        <taxon>Isachenkonia</taxon>
    </lineage>
</organism>
<dbReference type="AlphaFoldDB" id="A0AA43XNE9"/>
<reference evidence="1 2" key="1">
    <citation type="submission" date="2019-04" db="EMBL/GenBank/DDBJ databases">
        <title>Isachenkonia alkalipeptolytica gen. nov. sp. nov. a new anaerobic, alkiliphilic organothrophic bacterium capable to reduce synthesized ferrihydrite isolated from a soda lake.</title>
        <authorList>
            <person name="Toshchakov S.V."/>
            <person name="Zavarzina D.G."/>
            <person name="Zhilina T.N."/>
            <person name="Kostrikina N.A."/>
            <person name="Kublanov I.V."/>
        </authorList>
    </citation>
    <scope>NUCLEOTIDE SEQUENCE [LARGE SCALE GENOMIC DNA]</scope>
    <source>
        <strain evidence="1 2">Z-1701</strain>
    </source>
</reference>